<feature type="transmembrane region" description="Helical" evidence="10">
    <location>
        <begin position="87"/>
        <end position="108"/>
    </location>
</feature>
<dbReference type="PANTHER" id="PTHR10728">
    <property type="entry name" value="CYTOSOLIC PHOSPHOLIPASE A2"/>
    <property type="match status" value="1"/>
</dbReference>
<name>A0A9Q3H148_9BASI</name>
<dbReference type="Proteomes" id="UP000765509">
    <property type="component" value="Unassembled WGS sequence"/>
</dbReference>
<evidence type="ECO:0000256" key="7">
    <source>
        <dbReference type="ARBA" id="ARBA00023180"/>
    </source>
</evidence>
<keyword evidence="5 8" id="KW-0442">Lipid degradation</keyword>
<evidence type="ECO:0000313" key="13">
    <source>
        <dbReference type="Proteomes" id="UP000765509"/>
    </source>
</evidence>
<evidence type="ECO:0000256" key="4">
    <source>
        <dbReference type="ARBA" id="ARBA00022801"/>
    </source>
</evidence>
<reference evidence="12" key="1">
    <citation type="submission" date="2021-03" db="EMBL/GenBank/DDBJ databases">
        <title>Draft genome sequence of rust myrtle Austropuccinia psidii MF-1, a brazilian biotype.</title>
        <authorList>
            <person name="Quecine M.C."/>
            <person name="Pachon D.M.R."/>
            <person name="Bonatelli M.L."/>
            <person name="Correr F.H."/>
            <person name="Franceschini L.M."/>
            <person name="Leite T.F."/>
            <person name="Margarido G.R.A."/>
            <person name="Almeida C.A."/>
            <person name="Ferrarezi J.A."/>
            <person name="Labate C.A."/>
        </authorList>
    </citation>
    <scope>NUCLEOTIDE SEQUENCE</scope>
    <source>
        <strain evidence="12">MF-1</strain>
    </source>
</reference>
<keyword evidence="10" id="KW-0812">Transmembrane</keyword>
<keyword evidence="6 8" id="KW-0443">Lipid metabolism</keyword>
<comment type="catalytic activity">
    <reaction evidence="9">
        <text>a 1-acyl-sn-glycero-3-phosphocholine + H2O = sn-glycerol 3-phosphocholine + a fatty acid + H(+)</text>
        <dbReference type="Rhea" id="RHEA:15177"/>
        <dbReference type="ChEBI" id="CHEBI:15377"/>
        <dbReference type="ChEBI" id="CHEBI:15378"/>
        <dbReference type="ChEBI" id="CHEBI:16870"/>
        <dbReference type="ChEBI" id="CHEBI:28868"/>
        <dbReference type="ChEBI" id="CHEBI:58168"/>
        <dbReference type="EC" id="3.1.1.5"/>
    </reaction>
</comment>
<comment type="caution">
    <text evidence="12">The sequence shown here is derived from an EMBL/GenBank/DDBJ whole genome shotgun (WGS) entry which is preliminary data.</text>
</comment>
<evidence type="ECO:0000256" key="8">
    <source>
        <dbReference type="PROSITE-ProRule" id="PRU00555"/>
    </source>
</evidence>
<comment type="similarity">
    <text evidence="1 9">Belongs to the lysophospholipase family.</text>
</comment>
<dbReference type="Pfam" id="PF01735">
    <property type="entry name" value="PLA2_B"/>
    <property type="match status" value="1"/>
</dbReference>
<dbReference type="SMART" id="SM00022">
    <property type="entry name" value="PLAc"/>
    <property type="match status" value="1"/>
</dbReference>
<evidence type="ECO:0000256" key="10">
    <source>
        <dbReference type="SAM" id="Phobius"/>
    </source>
</evidence>
<evidence type="ECO:0000259" key="11">
    <source>
        <dbReference type="PROSITE" id="PS51210"/>
    </source>
</evidence>
<dbReference type="GO" id="GO:0046475">
    <property type="term" value="P:glycerophospholipid catabolic process"/>
    <property type="evidence" value="ECO:0007669"/>
    <property type="project" value="TreeGrafter"/>
</dbReference>
<dbReference type="EC" id="3.1.1.5" evidence="2 9"/>
<organism evidence="12 13">
    <name type="scientific">Austropuccinia psidii MF-1</name>
    <dbReference type="NCBI Taxonomy" id="1389203"/>
    <lineage>
        <taxon>Eukaryota</taxon>
        <taxon>Fungi</taxon>
        <taxon>Dikarya</taxon>
        <taxon>Basidiomycota</taxon>
        <taxon>Pucciniomycotina</taxon>
        <taxon>Pucciniomycetes</taxon>
        <taxon>Pucciniales</taxon>
        <taxon>Sphaerophragmiaceae</taxon>
        <taxon>Austropuccinia</taxon>
    </lineage>
</organism>
<keyword evidence="3" id="KW-0732">Signal</keyword>
<dbReference type="EMBL" id="AVOT02009115">
    <property type="protein sequence ID" value="MBW0487391.1"/>
    <property type="molecule type" value="Genomic_DNA"/>
</dbReference>
<evidence type="ECO:0000256" key="2">
    <source>
        <dbReference type="ARBA" id="ARBA00013274"/>
    </source>
</evidence>
<dbReference type="SUPFAM" id="SSF52151">
    <property type="entry name" value="FabD/lysophospholipase-like"/>
    <property type="match status" value="1"/>
</dbReference>
<dbReference type="AlphaFoldDB" id="A0A9Q3H148"/>
<evidence type="ECO:0000256" key="5">
    <source>
        <dbReference type="ARBA" id="ARBA00022963"/>
    </source>
</evidence>
<keyword evidence="7" id="KW-0325">Glycoprotein</keyword>
<protein>
    <recommendedName>
        <fullName evidence="2 9">Lysophospholipase</fullName>
        <ecNumber evidence="2 9">3.1.1.5</ecNumber>
    </recommendedName>
</protein>
<dbReference type="GO" id="GO:0005829">
    <property type="term" value="C:cytosol"/>
    <property type="evidence" value="ECO:0007669"/>
    <property type="project" value="TreeGrafter"/>
</dbReference>
<evidence type="ECO:0000256" key="6">
    <source>
        <dbReference type="ARBA" id="ARBA00023098"/>
    </source>
</evidence>
<dbReference type="GO" id="GO:0004622">
    <property type="term" value="F:phosphatidylcholine lysophospholipase activity"/>
    <property type="evidence" value="ECO:0007669"/>
    <property type="project" value="UniProtKB-EC"/>
</dbReference>
<evidence type="ECO:0000256" key="1">
    <source>
        <dbReference type="ARBA" id="ARBA00008780"/>
    </source>
</evidence>
<evidence type="ECO:0000313" key="12">
    <source>
        <dbReference type="EMBL" id="MBW0487391.1"/>
    </source>
</evidence>
<proteinExistence type="inferred from homology"/>
<keyword evidence="10" id="KW-1133">Transmembrane helix</keyword>
<dbReference type="PROSITE" id="PS51210">
    <property type="entry name" value="PLA2C"/>
    <property type="match status" value="1"/>
</dbReference>
<keyword evidence="4 8" id="KW-0378">Hydrolase</keyword>
<sequence length="676" mass="76046">MLSVTSKLQWRLGPLRFSSLGYPRSEAYPSVLTIILTQDDMFCLRGGPSAVPADVANPYYQGHHPSPPRCGEVAPPKGREMTYAPRTTPFFCVFLLLFFLHAPTFALFNNRKVSRFCKFRRSPALADPSSRDYAPSSVLCPQNLLVRVADQYPWPISSGEDKYLSEKAVKSVALWEEYLSRVQLADFNITGFLKNAKQNPPILGETIPNFAFAISGGGTRALLYGASILDAFDQRNEEAVKARVGGVLQLANYVTGLSAGAWLLASWATANFERMSQLNQSVWNLNKQSSYFSWKFIKKLPKYYFEVLKKKKAGFRVSFIDLWGRILSTQFIYDQDDGKRVLFSSITKTSGYQQRLFPFPIITALSRQGHGKRMSLQTPMYEFTPEDFNIWHPSLNASIPIEYIGSEMSFTTGKGLSCVKGFDNAGFLMATSSNVFSYQDGSNMSPTVWEKFINLFIKGSFYEALIPNPFQGRNTGLTPGSGFDDCEKKTLLLADGAMEQENLPLFPLLQPSRKVDAILALDSTVNGYTADNPEVVGYPNGTSLFRTYLKLQAPEFLNYPYPKIPNTYDSSFVAGGYNKRPTFFGCDMDRGPLIVYLPNYFTSDPTDMPTMKAKYTDEEVNGFFRNSFLIATQKNSTLNDVEWPACLACALIDRQRQRQGDLQTTQCERCFKRYCA</sequence>
<dbReference type="PANTHER" id="PTHR10728:SF33">
    <property type="entry name" value="LYSOPHOSPHOLIPASE 1-RELATED"/>
    <property type="match status" value="1"/>
</dbReference>
<dbReference type="OrthoDB" id="4084751at2759"/>
<dbReference type="Gene3D" id="3.40.1090.10">
    <property type="entry name" value="Cytosolic phospholipase A2 catalytic domain"/>
    <property type="match status" value="1"/>
</dbReference>
<feature type="domain" description="PLA2c" evidence="11">
    <location>
        <begin position="139"/>
        <end position="676"/>
    </location>
</feature>
<keyword evidence="10" id="KW-0472">Membrane</keyword>
<accession>A0A9Q3H148</accession>
<dbReference type="InterPro" id="IPR016035">
    <property type="entry name" value="Acyl_Trfase/lysoPLipase"/>
</dbReference>
<keyword evidence="13" id="KW-1185">Reference proteome</keyword>
<gene>
    <name evidence="12" type="ORF">O181_027106</name>
</gene>
<dbReference type="InterPro" id="IPR002642">
    <property type="entry name" value="LysoPLipase_cat_dom"/>
</dbReference>
<dbReference type="GO" id="GO:0004623">
    <property type="term" value="F:phospholipase A2 activity"/>
    <property type="evidence" value="ECO:0007669"/>
    <property type="project" value="TreeGrafter"/>
</dbReference>
<evidence type="ECO:0000256" key="9">
    <source>
        <dbReference type="RuleBase" id="RU362103"/>
    </source>
</evidence>
<evidence type="ECO:0000256" key="3">
    <source>
        <dbReference type="ARBA" id="ARBA00022729"/>
    </source>
</evidence>